<dbReference type="InterPro" id="IPR005490">
    <property type="entry name" value="LD_TPept_cat_dom"/>
</dbReference>
<dbReference type="GO" id="GO:0016746">
    <property type="term" value="F:acyltransferase activity"/>
    <property type="evidence" value="ECO:0007669"/>
    <property type="project" value="UniProtKB-KW"/>
</dbReference>
<dbReference type="FunFam" id="2.40.440.10:FF:000005">
    <property type="entry name" value="L,D-transpeptidase 2"/>
    <property type="match status" value="1"/>
</dbReference>
<dbReference type="Pfam" id="PF03734">
    <property type="entry name" value="YkuD"/>
    <property type="match status" value="1"/>
</dbReference>
<evidence type="ECO:0000256" key="5">
    <source>
        <dbReference type="ARBA" id="ARBA00022960"/>
    </source>
</evidence>
<dbReference type="GO" id="GO:0018104">
    <property type="term" value="P:peptidoglycan-protein cross-linking"/>
    <property type="evidence" value="ECO:0007669"/>
    <property type="project" value="TreeGrafter"/>
</dbReference>
<reference evidence="15 16" key="1">
    <citation type="submission" date="2019-04" db="EMBL/GenBank/DDBJ databases">
        <title>Draft, Whole-Genome Sequence of the Anthracene-degrading Mycobacterium frederiksbergense LB501T, Isolated from a Polycyclic Aromatic Hydrocarbon (PAH)-Contaminated Soil.</title>
        <authorList>
            <person name="Augelletti F."/>
        </authorList>
    </citation>
    <scope>NUCLEOTIDE SEQUENCE [LARGE SCALE GENOMIC DNA]</scope>
    <source>
        <strain evidence="15 16">LB 501T</strain>
        <plasmid evidence="15 16">unnamed1</plasmid>
    </source>
</reference>
<comment type="pathway">
    <text evidence="1 13">Cell wall biogenesis; peptidoglycan biosynthesis.</text>
</comment>
<evidence type="ECO:0000313" key="15">
    <source>
        <dbReference type="EMBL" id="QIV79719.1"/>
    </source>
</evidence>
<evidence type="ECO:0000256" key="6">
    <source>
        <dbReference type="ARBA" id="ARBA00022984"/>
    </source>
</evidence>
<dbReference type="GO" id="GO:0008360">
    <property type="term" value="P:regulation of cell shape"/>
    <property type="evidence" value="ECO:0007669"/>
    <property type="project" value="UniProtKB-UniRule"/>
</dbReference>
<dbReference type="GO" id="GO:0071555">
    <property type="term" value="P:cell wall organization"/>
    <property type="evidence" value="ECO:0007669"/>
    <property type="project" value="UniProtKB-UniRule"/>
</dbReference>
<evidence type="ECO:0000256" key="8">
    <source>
        <dbReference type="ARBA" id="ARBA00023139"/>
    </source>
</evidence>
<sequence length="380" mass="40268">MTACAGPAAITAAPEPTVMAEKGDPYGDLLVPGLQSSVTDRAVGVPVDAPVTVTAGSGVLGTVTMVNSDGRAVAGQLSPDGLTWSTAEPLGYNKRYTLTAQALGLGGVIANTMTFQTQSPNNLTMPFVMPNDGDVVGVGQPVAIRFDEDIPDRAAAQQSIEVSTNPRVDGAFYWLSAREVRWRPAQYWAPGTTVEVEVNTYGVDLGDGLFGQDNITTRFTVGDRVIATADDATKTLTVLRNGQVVKTMPMSMGKDSTPTDNGAYIIGDRYANLVMDSSTYGVPVNSPDGYRLDVDWATQMSYSGIYVHSAPWSVGSQGRTNVSHGCLNVSPDNAKWFYDNTKRGDIVEVINTVGSTLPGSDGLGDWNVPWDEWQAGNAAV</sequence>
<dbReference type="EMBL" id="CP038797">
    <property type="protein sequence ID" value="QIV79719.1"/>
    <property type="molecule type" value="Genomic_DNA"/>
</dbReference>
<dbReference type="PROSITE" id="PS52029">
    <property type="entry name" value="LD_TPASE"/>
    <property type="match status" value="1"/>
</dbReference>
<keyword evidence="8" id="KW-0564">Palmitate</keyword>
<dbReference type="AlphaFoldDB" id="A0A6H0RZQ6"/>
<dbReference type="InterPro" id="IPR041280">
    <property type="entry name" value="Big_10"/>
</dbReference>
<dbReference type="KEGG" id="mfre:EXE63_01490"/>
<keyword evidence="16" id="KW-1185">Reference proteome</keyword>
<comment type="pathway">
    <text evidence="12">Glycan biosynthesis.</text>
</comment>
<feature type="active site" description="Nucleophile" evidence="13">
    <location>
        <position position="326"/>
    </location>
</feature>
<accession>A0A6H0RZQ6</accession>
<keyword evidence="15" id="KW-0614">Plasmid</keyword>
<dbReference type="Gene3D" id="2.60.40.3780">
    <property type="match status" value="1"/>
</dbReference>
<evidence type="ECO:0000256" key="4">
    <source>
        <dbReference type="ARBA" id="ARBA00022729"/>
    </source>
</evidence>
<dbReference type="InterPro" id="IPR038063">
    <property type="entry name" value="Transpep_catalytic_dom"/>
</dbReference>
<organism evidence="15 16">
    <name type="scientific">Mycolicibacterium frederiksbergense</name>
    <dbReference type="NCBI Taxonomy" id="117567"/>
    <lineage>
        <taxon>Bacteria</taxon>
        <taxon>Bacillati</taxon>
        <taxon>Actinomycetota</taxon>
        <taxon>Actinomycetes</taxon>
        <taxon>Mycobacteriales</taxon>
        <taxon>Mycobacteriaceae</taxon>
        <taxon>Mycolicibacterium</taxon>
    </lineage>
</organism>
<feature type="domain" description="L,D-TPase catalytic" evidence="14">
    <location>
        <begin position="225"/>
        <end position="350"/>
    </location>
</feature>
<dbReference type="Proteomes" id="UP000501849">
    <property type="component" value="Plasmid unnamed1"/>
</dbReference>
<evidence type="ECO:0000256" key="13">
    <source>
        <dbReference type="PROSITE-ProRule" id="PRU01373"/>
    </source>
</evidence>
<dbReference type="SUPFAM" id="SSF141523">
    <property type="entry name" value="L,D-transpeptidase catalytic domain-like"/>
    <property type="match status" value="1"/>
</dbReference>
<keyword evidence="11 13" id="KW-0961">Cell wall biogenesis/degradation</keyword>
<name>A0A6H0RZQ6_9MYCO</name>
<keyword evidence="5 13" id="KW-0133">Cell shape</keyword>
<dbReference type="GO" id="GO:0071972">
    <property type="term" value="F:peptidoglycan L,D-transpeptidase activity"/>
    <property type="evidence" value="ECO:0007669"/>
    <property type="project" value="TreeGrafter"/>
</dbReference>
<keyword evidence="9" id="KW-0449">Lipoprotein</keyword>
<keyword evidence="4" id="KW-0732">Signal</keyword>
<evidence type="ECO:0000259" key="14">
    <source>
        <dbReference type="PROSITE" id="PS52029"/>
    </source>
</evidence>
<dbReference type="GO" id="GO:0005576">
    <property type="term" value="C:extracellular region"/>
    <property type="evidence" value="ECO:0007669"/>
    <property type="project" value="TreeGrafter"/>
</dbReference>
<evidence type="ECO:0000256" key="7">
    <source>
        <dbReference type="ARBA" id="ARBA00023136"/>
    </source>
</evidence>
<keyword evidence="10" id="KW-0012">Acyltransferase</keyword>
<dbReference type="PANTHER" id="PTHR30582">
    <property type="entry name" value="L,D-TRANSPEPTIDASE"/>
    <property type="match status" value="1"/>
</dbReference>
<gene>
    <name evidence="15" type="ORF">EXE63_01490</name>
</gene>
<dbReference type="FunFam" id="2.60.40.3780:FF:000001">
    <property type="entry name" value="L,D-transpeptidase 2"/>
    <property type="match status" value="1"/>
</dbReference>
<dbReference type="Gene3D" id="2.40.440.10">
    <property type="entry name" value="L,D-transpeptidase catalytic domain-like"/>
    <property type="match status" value="1"/>
</dbReference>
<evidence type="ECO:0000256" key="9">
    <source>
        <dbReference type="ARBA" id="ARBA00023288"/>
    </source>
</evidence>
<dbReference type="InterPro" id="IPR050979">
    <property type="entry name" value="LD-transpeptidase"/>
</dbReference>
<geneLocation type="plasmid" evidence="15 16">
    <name>unnamed1</name>
</geneLocation>
<dbReference type="Pfam" id="PF17964">
    <property type="entry name" value="Big_10"/>
    <property type="match status" value="1"/>
</dbReference>
<dbReference type="CDD" id="cd16913">
    <property type="entry name" value="YkuD_like"/>
    <property type="match status" value="1"/>
</dbReference>
<keyword evidence="7" id="KW-0472">Membrane</keyword>
<protein>
    <recommendedName>
        <fullName evidence="14">L,D-TPase catalytic domain-containing protein</fullName>
    </recommendedName>
</protein>
<keyword evidence="3" id="KW-0808">Transferase</keyword>
<evidence type="ECO:0000313" key="16">
    <source>
        <dbReference type="Proteomes" id="UP000501849"/>
    </source>
</evidence>
<evidence type="ECO:0000256" key="2">
    <source>
        <dbReference type="ARBA" id="ARBA00022475"/>
    </source>
</evidence>
<evidence type="ECO:0000256" key="11">
    <source>
        <dbReference type="ARBA" id="ARBA00023316"/>
    </source>
</evidence>
<dbReference type="UniPathway" id="UPA00219"/>
<dbReference type="CDD" id="cd13432">
    <property type="entry name" value="LDT_IgD_like_2"/>
    <property type="match status" value="1"/>
</dbReference>
<feature type="active site" description="Proton donor/acceptor" evidence="13">
    <location>
        <position position="308"/>
    </location>
</feature>
<evidence type="ECO:0000256" key="10">
    <source>
        <dbReference type="ARBA" id="ARBA00023315"/>
    </source>
</evidence>
<dbReference type="PANTHER" id="PTHR30582:SF2">
    <property type="entry name" value="L,D-TRANSPEPTIDASE YCIB-RELATED"/>
    <property type="match status" value="1"/>
</dbReference>
<proteinExistence type="predicted"/>
<keyword evidence="2" id="KW-1003">Cell membrane</keyword>
<keyword evidence="6 13" id="KW-0573">Peptidoglycan synthesis</keyword>
<evidence type="ECO:0000256" key="3">
    <source>
        <dbReference type="ARBA" id="ARBA00022679"/>
    </source>
</evidence>
<evidence type="ECO:0000256" key="12">
    <source>
        <dbReference type="ARBA" id="ARBA00060592"/>
    </source>
</evidence>
<evidence type="ECO:0000256" key="1">
    <source>
        <dbReference type="ARBA" id="ARBA00004752"/>
    </source>
</evidence>
<dbReference type="Gene3D" id="2.60.40.3710">
    <property type="match status" value="1"/>
</dbReference>